<sequence length="84" mass="9327">MPRESFDVLPGADAWLLCLYWPSPLSSPVSQKQYHSCGPWMQRKQLLTKHTGHTTTSTMNKGADVVRRGCGLFALAVDTSIFCV</sequence>
<reference evidence="1 2" key="1">
    <citation type="journal article" date="2016" name="Mol. Biol. Evol.">
        <title>Comparative Genomics of Early-Diverging Mushroom-Forming Fungi Provides Insights into the Origins of Lignocellulose Decay Capabilities.</title>
        <authorList>
            <person name="Nagy L.G."/>
            <person name="Riley R."/>
            <person name="Tritt A."/>
            <person name="Adam C."/>
            <person name="Daum C."/>
            <person name="Floudas D."/>
            <person name="Sun H."/>
            <person name="Yadav J.S."/>
            <person name="Pangilinan J."/>
            <person name="Larsson K.H."/>
            <person name="Matsuura K."/>
            <person name="Barry K."/>
            <person name="Labutti K."/>
            <person name="Kuo R."/>
            <person name="Ohm R.A."/>
            <person name="Bhattacharya S.S."/>
            <person name="Shirouzu T."/>
            <person name="Yoshinaga Y."/>
            <person name="Martin F.M."/>
            <person name="Grigoriev I.V."/>
            <person name="Hibbett D.S."/>
        </authorList>
    </citation>
    <scope>NUCLEOTIDE SEQUENCE [LARGE SCALE GENOMIC DNA]</scope>
    <source>
        <strain evidence="1 2">HHB14362 ss-1</strain>
    </source>
</reference>
<dbReference type="AlphaFoldDB" id="A0A165MH06"/>
<dbReference type="Proteomes" id="UP000076761">
    <property type="component" value="Unassembled WGS sequence"/>
</dbReference>
<organism evidence="1 2">
    <name type="scientific">Neolentinus lepideus HHB14362 ss-1</name>
    <dbReference type="NCBI Taxonomy" id="1314782"/>
    <lineage>
        <taxon>Eukaryota</taxon>
        <taxon>Fungi</taxon>
        <taxon>Dikarya</taxon>
        <taxon>Basidiomycota</taxon>
        <taxon>Agaricomycotina</taxon>
        <taxon>Agaricomycetes</taxon>
        <taxon>Gloeophyllales</taxon>
        <taxon>Gloeophyllaceae</taxon>
        <taxon>Neolentinus</taxon>
    </lineage>
</organism>
<gene>
    <name evidence="1" type="ORF">NEOLEDRAFT_1143559</name>
</gene>
<dbReference type="InParanoid" id="A0A165MH06"/>
<name>A0A165MH06_9AGAM</name>
<accession>A0A165MH06</accession>
<evidence type="ECO:0000313" key="1">
    <source>
        <dbReference type="EMBL" id="KZT18322.1"/>
    </source>
</evidence>
<evidence type="ECO:0000313" key="2">
    <source>
        <dbReference type="Proteomes" id="UP000076761"/>
    </source>
</evidence>
<dbReference type="EMBL" id="KV425690">
    <property type="protein sequence ID" value="KZT18322.1"/>
    <property type="molecule type" value="Genomic_DNA"/>
</dbReference>
<keyword evidence="2" id="KW-1185">Reference proteome</keyword>
<protein>
    <submittedName>
        <fullName evidence="1">Uncharacterized protein</fullName>
    </submittedName>
</protein>
<proteinExistence type="predicted"/>